<evidence type="ECO:0000313" key="4">
    <source>
        <dbReference type="Proteomes" id="UP001485459"/>
    </source>
</evidence>
<dbReference type="EMBL" id="CP149822">
    <property type="protein sequence ID" value="WZN41156.1"/>
    <property type="molecule type" value="Genomic_DNA"/>
</dbReference>
<keyword evidence="2" id="KW-0732">Signal</keyword>
<feature type="coiled-coil region" evidence="1">
    <location>
        <begin position="98"/>
        <end position="132"/>
    </location>
</feature>
<feature type="signal peptide" evidence="2">
    <location>
        <begin position="1"/>
        <end position="20"/>
    </location>
</feature>
<evidence type="ECO:0000313" key="3">
    <source>
        <dbReference type="EMBL" id="WZN41156.1"/>
    </source>
</evidence>
<name>A0ABZ2YQG6_9BACT</name>
<dbReference type="Proteomes" id="UP001485459">
    <property type="component" value="Chromosome"/>
</dbReference>
<evidence type="ECO:0000256" key="2">
    <source>
        <dbReference type="SAM" id="SignalP"/>
    </source>
</evidence>
<keyword evidence="4" id="KW-1185">Reference proteome</keyword>
<dbReference type="RefSeq" id="WP_341836015.1">
    <property type="nucleotide sequence ID" value="NZ_CP149822.1"/>
</dbReference>
<keyword evidence="1" id="KW-0175">Coiled coil</keyword>
<accession>A0ABZ2YQG6</accession>
<proteinExistence type="predicted"/>
<evidence type="ECO:0008006" key="5">
    <source>
        <dbReference type="Google" id="ProtNLM"/>
    </source>
</evidence>
<feature type="chain" id="PRO_5045820989" description="DUF3826 domain-containing protein" evidence="2">
    <location>
        <begin position="21"/>
        <end position="257"/>
    </location>
</feature>
<evidence type="ECO:0000256" key="1">
    <source>
        <dbReference type="SAM" id="Coils"/>
    </source>
</evidence>
<reference evidence="4" key="1">
    <citation type="submission" date="2024-03" db="EMBL/GenBank/DDBJ databases">
        <title>Chitinophaga horti sp. nov., isolated from garden soil.</title>
        <authorList>
            <person name="Lee D.S."/>
            <person name="Han D.M."/>
            <person name="Baek J.H."/>
            <person name="Choi D.G."/>
            <person name="Jeon J.H."/>
            <person name="Jeon C.O."/>
        </authorList>
    </citation>
    <scope>NUCLEOTIDE SEQUENCE [LARGE SCALE GENOMIC DNA]</scope>
    <source>
        <strain evidence="4">GPA1</strain>
    </source>
</reference>
<sequence length="257" mass="28721">MFKISIAVLATGLLAFSANSIITRLGISDEDAHKTIDRNLLSGKMELIAAYKAKQIPAGERAQAVKEMGDYIKAYVSTPEYKAAYVEEWEKEAPKDANAKLRAAIKKSEKDYQELEKIHETAEAEYKASYAEALKTMKDLINALKDPKHKMHKIYVQSMVGEVPGPPTAAFKAELAKYEEKYPGTVEGMLKLRLKSFLALSADIDFNAALVKKGNKMIFEDPALEKRSAEWKQCFRAGPEAVKAARAYAEQWLKELP</sequence>
<protein>
    <recommendedName>
        <fullName evidence="5">DUF3826 domain-containing protein</fullName>
    </recommendedName>
</protein>
<gene>
    <name evidence="3" type="ORF">WJU16_24645</name>
</gene>
<organism evidence="3 4">
    <name type="scientific">Chitinophaga pollutisoli</name>
    <dbReference type="NCBI Taxonomy" id="3133966"/>
    <lineage>
        <taxon>Bacteria</taxon>
        <taxon>Pseudomonadati</taxon>
        <taxon>Bacteroidota</taxon>
        <taxon>Chitinophagia</taxon>
        <taxon>Chitinophagales</taxon>
        <taxon>Chitinophagaceae</taxon>
        <taxon>Chitinophaga</taxon>
    </lineage>
</organism>